<dbReference type="Proteomes" id="UP000004816">
    <property type="component" value="Unassembled WGS sequence"/>
</dbReference>
<evidence type="ECO:0000313" key="1">
    <source>
        <dbReference type="EMBL" id="EFV12719.1"/>
    </source>
</evidence>
<gene>
    <name evidence="1" type="ORF">HMPREF9336_02410</name>
</gene>
<dbReference type="STRING" id="679197.HMPREF9336_02410"/>
<sequence>MEWHSDLRGEIATQIGMRGQWHGYRGAFDVSARAKTIDTLREAMSYRLLLEGQRESRAPTSPRWAAALWRASSAPIRAPSPTKA</sequence>
<accession>E5XSD8</accession>
<protein>
    <submittedName>
        <fullName evidence="1">Uncharacterized protein</fullName>
    </submittedName>
</protein>
<evidence type="ECO:0000313" key="2">
    <source>
        <dbReference type="Proteomes" id="UP000004816"/>
    </source>
</evidence>
<comment type="caution">
    <text evidence="1">The sequence shown here is derived from an EMBL/GenBank/DDBJ whole genome shotgun (WGS) entry which is preliminary data.</text>
</comment>
<name>E5XSD8_SEGRC</name>
<proteinExistence type="predicted"/>
<dbReference type="HOGENOM" id="CLU_2525643_0_0_11"/>
<dbReference type="RefSeq" id="WP_007470710.1">
    <property type="nucleotide sequence ID" value="NZ_KI391953.1"/>
</dbReference>
<dbReference type="AlphaFoldDB" id="E5XSD8"/>
<organism evidence="1 2">
    <name type="scientific">Segniliparus rugosus (strain ATCC BAA-974 / DSM 45345 / CCUG 50838 / CIP 108380 / JCM 13579 / CDC 945)</name>
    <dbReference type="NCBI Taxonomy" id="679197"/>
    <lineage>
        <taxon>Bacteria</taxon>
        <taxon>Bacillati</taxon>
        <taxon>Actinomycetota</taxon>
        <taxon>Actinomycetes</taxon>
        <taxon>Mycobacteriales</taxon>
        <taxon>Segniliparaceae</taxon>
        <taxon>Segniliparus</taxon>
    </lineage>
</organism>
<dbReference type="EMBL" id="ACZI02000002">
    <property type="protein sequence ID" value="EFV12719.1"/>
    <property type="molecule type" value="Genomic_DNA"/>
</dbReference>
<reference evidence="1 2" key="1">
    <citation type="journal article" date="2011" name="Stand. Genomic Sci.">
        <title>High quality draft genome sequence of Segniliparus rugosus CDC 945(T)= (ATCC BAA-974(T)).</title>
        <authorList>
            <person name="Earl A.M."/>
            <person name="Desjardins C.A."/>
            <person name="Fitzgerald M.G."/>
            <person name="Arachchi H.M."/>
            <person name="Zeng Q."/>
            <person name="Mehta T."/>
            <person name="Griggs A."/>
            <person name="Birren B.W."/>
            <person name="Toney N.C."/>
            <person name="Carr J."/>
            <person name="Posey J."/>
            <person name="Butler W.R."/>
        </authorList>
    </citation>
    <scope>NUCLEOTIDE SEQUENCE [LARGE SCALE GENOMIC DNA]</scope>
    <source>
        <strain evidence="2">ATCC BAA-974 / DSM 45345 / CCUG 50838 / CIP 108380 / JCM 13579 / CDC 945</strain>
    </source>
</reference>
<keyword evidence="2" id="KW-1185">Reference proteome</keyword>